<evidence type="ECO:0000313" key="8">
    <source>
        <dbReference type="EMBL" id="KXS20700.1"/>
    </source>
</evidence>
<dbReference type="AlphaFoldDB" id="A0A139AVD9"/>
<keyword evidence="3 5" id="KW-1133">Transmembrane helix</keyword>
<accession>A0A139AVD9</accession>
<dbReference type="OrthoDB" id="296386at2759"/>
<evidence type="ECO:0000313" key="9">
    <source>
        <dbReference type="Proteomes" id="UP000070544"/>
    </source>
</evidence>
<sequence>MTDPTPNSRPDYVLIFRHSLRSNENKDIRDQAWNELTARLGSFGSSASVTWKSIDKDRIAICVGISEETVVEALKEESLREYWAGGPVSLVLPFSRDKPTQSTRLRIIHALLTEPLCRGGAGIQLGRGTSLDKARATLGSEESIDFSEFVESIFPLMDADFNSQWLSSWSKKTISTAKIGQVRDVYGERVAYYFAFELYYNRWLVPLAAVGTLAWLTGMGQHRAWWGAFVVTWALLFTAFLKRRCVELANLWRTNYVSAVEESLQPEIAHEGARVSNPLTGQSFDLGPAHAAFLSVGRAIGAARAAEAFPFNRFAAKLAVTWPAIAIGFVAMVIFNAIVFSLDTFVSEYYQGPLKTPLSFVPMTVFLVLGGPLREFLTNLAQKLTNEERHRTPSAKDRELTFKLFLLQSMATFMPGLFMTFVYLPFAGKVWWLGNPPRKQRLEETVTYLLVTGQIANAFLENVVPFITRALFTEVAHVQEHGVAHTVASTGGIRGAVADAIRTVRDDITGGTGDTLLAQIRRERGWPVYDDFADYAEMVGQFGSVVLFSVVFPLAPLFALANNYVEIRSDAFKLARAMQRPVPERAEGLRGWEDGMAMLTYLASIVSATLVSYASSDVIDITSVAGTVLVGQLLFFVGGYVAQGIARAFPIPAQEDERARERQARLQVAEGLGAKPGWKQMVVNPDGGGELRGLLEKLGKNE</sequence>
<evidence type="ECO:0000256" key="3">
    <source>
        <dbReference type="ARBA" id="ARBA00022989"/>
    </source>
</evidence>
<evidence type="ECO:0000256" key="1">
    <source>
        <dbReference type="ARBA" id="ARBA00004141"/>
    </source>
</evidence>
<evidence type="ECO:0000256" key="4">
    <source>
        <dbReference type="ARBA" id="ARBA00023136"/>
    </source>
</evidence>
<feature type="transmembrane region" description="Helical" evidence="5">
    <location>
        <begin position="199"/>
        <end position="218"/>
    </location>
</feature>
<feature type="transmembrane region" description="Helical" evidence="5">
    <location>
        <begin position="542"/>
        <end position="565"/>
    </location>
</feature>
<dbReference type="PANTHER" id="PTHR12308">
    <property type="entry name" value="ANOCTAMIN"/>
    <property type="match status" value="1"/>
</dbReference>
<dbReference type="PANTHER" id="PTHR12308:SF73">
    <property type="entry name" value="ANOCTAMIN"/>
    <property type="match status" value="1"/>
</dbReference>
<keyword evidence="4 5" id="KW-0472">Membrane</keyword>
<dbReference type="InterPro" id="IPR007632">
    <property type="entry name" value="Anoctamin"/>
</dbReference>
<feature type="domain" description="Anoctamin transmembrane" evidence="6">
    <location>
        <begin position="182"/>
        <end position="649"/>
    </location>
</feature>
<evidence type="ECO:0008006" key="10">
    <source>
        <dbReference type="Google" id="ProtNLM"/>
    </source>
</evidence>
<feature type="transmembrane region" description="Helical" evidence="5">
    <location>
        <begin position="595"/>
        <end position="615"/>
    </location>
</feature>
<evidence type="ECO:0000259" key="6">
    <source>
        <dbReference type="Pfam" id="PF04547"/>
    </source>
</evidence>
<evidence type="ECO:0000256" key="5">
    <source>
        <dbReference type="SAM" id="Phobius"/>
    </source>
</evidence>
<dbReference type="Proteomes" id="UP000070544">
    <property type="component" value="Unassembled WGS sequence"/>
</dbReference>
<feature type="transmembrane region" description="Helical" evidence="5">
    <location>
        <begin position="402"/>
        <end position="426"/>
    </location>
</feature>
<dbReference type="EMBL" id="KQ965734">
    <property type="protein sequence ID" value="KXS20700.1"/>
    <property type="molecule type" value="Genomic_DNA"/>
</dbReference>
<dbReference type="Pfam" id="PF20877">
    <property type="entry name" value="Anoctamin_N"/>
    <property type="match status" value="1"/>
</dbReference>
<organism evidence="8 9">
    <name type="scientific">Gonapodya prolifera (strain JEL478)</name>
    <name type="common">Monoblepharis prolifera</name>
    <dbReference type="NCBI Taxonomy" id="1344416"/>
    <lineage>
        <taxon>Eukaryota</taxon>
        <taxon>Fungi</taxon>
        <taxon>Fungi incertae sedis</taxon>
        <taxon>Chytridiomycota</taxon>
        <taxon>Chytridiomycota incertae sedis</taxon>
        <taxon>Monoblepharidomycetes</taxon>
        <taxon>Monoblepharidales</taxon>
        <taxon>Gonapodyaceae</taxon>
        <taxon>Gonapodya</taxon>
    </lineage>
</organism>
<dbReference type="OMA" id="CGNAREL"/>
<name>A0A139AVD9_GONPJ</name>
<evidence type="ECO:0000259" key="7">
    <source>
        <dbReference type="Pfam" id="PF20877"/>
    </source>
</evidence>
<reference evidence="8 9" key="1">
    <citation type="journal article" date="2015" name="Genome Biol. Evol.">
        <title>Phylogenomic analyses indicate that early fungi evolved digesting cell walls of algal ancestors of land plants.</title>
        <authorList>
            <person name="Chang Y."/>
            <person name="Wang S."/>
            <person name="Sekimoto S."/>
            <person name="Aerts A.L."/>
            <person name="Choi C."/>
            <person name="Clum A."/>
            <person name="LaButti K.M."/>
            <person name="Lindquist E.A."/>
            <person name="Yee Ngan C."/>
            <person name="Ohm R.A."/>
            <person name="Salamov A.A."/>
            <person name="Grigoriev I.V."/>
            <person name="Spatafora J.W."/>
            <person name="Berbee M.L."/>
        </authorList>
    </citation>
    <scope>NUCLEOTIDE SEQUENCE [LARGE SCALE GENOMIC DNA]</scope>
    <source>
        <strain evidence="8 9">JEL478</strain>
    </source>
</reference>
<feature type="transmembrane region" description="Helical" evidence="5">
    <location>
        <begin position="621"/>
        <end position="642"/>
    </location>
</feature>
<evidence type="ECO:0000256" key="2">
    <source>
        <dbReference type="ARBA" id="ARBA00022692"/>
    </source>
</evidence>
<dbReference type="GO" id="GO:0005254">
    <property type="term" value="F:chloride channel activity"/>
    <property type="evidence" value="ECO:0007669"/>
    <property type="project" value="TreeGrafter"/>
</dbReference>
<dbReference type="Pfam" id="PF04547">
    <property type="entry name" value="Anoctamin"/>
    <property type="match status" value="1"/>
</dbReference>
<dbReference type="InterPro" id="IPR049452">
    <property type="entry name" value="Anoctamin_TM"/>
</dbReference>
<proteinExistence type="predicted"/>
<comment type="subcellular location">
    <subcellularLocation>
        <location evidence="1">Membrane</location>
        <topology evidence="1">Multi-pass membrane protein</topology>
    </subcellularLocation>
</comment>
<gene>
    <name evidence="8" type="ORF">M427DRAFT_66145</name>
</gene>
<feature type="transmembrane region" description="Helical" evidence="5">
    <location>
        <begin position="319"/>
        <end position="340"/>
    </location>
</feature>
<dbReference type="GO" id="GO:0032541">
    <property type="term" value="C:cortical endoplasmic reticulum"/>
    <property type="evidence" value="ECO:0007669"/>
    <property type="project" value="TreeGrafter"/>
</dbReference>
<feature type="transmembrane region" description="Helical" evidence="5">
    <location>
        <begin position="224"/>
        <end position="241"/>
    </location>
</feature>
<protein>
    <recommendedName>
        <fullName evidence="10">DUF590-domain-containing protein</fullName>
    </recommendedName>
</protein>
<keyword evidence="2 5" id="KW-0812">Transmembrane</keyword>
<dbReference type="InterPro" id="IPR049456">
    <property type="entry name" value="Anoctamin_N_fung"/>
</dbReference>
<feature type="domain" description="Anoctamin alpha-beta plait" evidence="7">
    <location>
        <begin position="10"/>
        <end position="128"/>
    </location>
</feature>
<dbReference type="GO" id="GO:0016020">
    <property type="term" value="C:membrane"/>
    <property type="evidence" value="ECO:0007669"/>
    <property type="project" value="UniProtKB-SubCell"/>
</dbReference>
<keyword evidence="9" id="KW-1185">Reference proteome</keyword>